<dbReference type="InterPro" id="IPR051695">
    <property type="entry name" value="Phosphoglycerate_Mutase"/>
</dbReference>
<dbReference type="InterPro" id="IPR029033">
    <property type="entry name" value="His_PPase_superfam"/>
</dbReference>
<dbReference type="OMA" id="DANNERW"/>
<dbReference type="InterPro" id="IPR001345">
    <property type="entry name" value="PG/BPGM_mutase_AS"/>
</dbReference>
<dbReference type="GO" id="GO:0004331">
    <property type="term" value="F:fructose-2,6-bisphosphate 2-phosphatase activity"/>
    <property type="evidence" value="ECO:0007669"/>
    <property type="project" value="TreeGrafter"/>
</dbReference>
<proteinExistence type="predicted"/>
<protein>
    <recommendedName>
        <fullName evidence="7">Phosphoglycerate mutase</fullName>
    </recommendedName>
</protein>
<feature type="active site" description="Proton donor/acceptor" evidence="2">
    <location>
        <position position="85"/>
    </location>
</feature>
<dbReference type="STRING" id="240176.A8NEW8"/>
<dbReference type="PROSITE" id="PS00175">
    <property type="entry name" value="PG_MUTASE"/>
    <property type="match status" value="1"/>
</dbReference>
<dbReference type="PANTHER" id="PTHR46517:SF1">
    <property type="entry name" value="FRUCTOSE-2,6-BISPHOSPHATASE TIGAR"/>
    <property type="match status" value="1"/>
</dbReference>
<evidence type="ECO:0000313" key="5">
    <source>
        <dbReference type="EMBL" id="EAU88838.2"/>
    </source>
</evidence>
<dbReference type="SUPFAM" id="SSF53254">
    <property type="entry name" value="Phosphoglycerate mutase-like"/>
    <property type="match status" value="1"/>
</dbReference>
<dbReference type="CDD" id="cd07067">
    <property type="entry name" value="HP_PGM_like"/>
    <property type="match status" value="1"/>
</dbReference>
<dbReference type="AlphaFoldDB" id="A8NEW8"/>
<organism evidence="5 6">
    <name type="scientific">Coprinopsis cinerea (strain Okayama-7 / 130 / ATCC MYA-4618 / FGSC 9003)</name>
    <name type="common">Inky cap fungus</name>
    <name type="synonym">Hormographiella aspergillata</name>
    <dbReference type="NCBI Taxonomy" id="240176"/>
    <lineage>
        <taxon>Eukaryota</taxon>
        <taxon>Fungi</taxon>
        <taxon>Dikarya</taxon>
        <taxon>Basidiomycota</taxon>
        <taxon>Agaricomycotina</taxon>
        <taxon>Agaricomycetes</taxon>
        <taxon>Agaricomycetidae</taxon>
        <taxon>Agaricales</taxon>
        <taxon>Agaricineae</taxon>
        <taxon>Psathyrellaceae</taxon>
        <taxon>Coprinopsis</taxon>
    </lineage>
</organism>
<keyword evidence="1" id="KW-0378">Hydrolase</keyword>
<comment type="caution">
    <text evidence="5">The sequence shown here is derived from an EMBL/GenBank/DDBJ whole genome shotgun (WGS) entry which is preliminary data.</text>
</comment>
<dbReference type="GeneID" id="6009643"/>
<accession>A8NEW8</accession>
<dbReference type="SMART" id="SM00855">
    <property type="entry name" value="PGAM"/>
    <property type="match status" value="1"/>
</dbReference>
<dbReference type="HOGENOM" id="CLU_033323_9_2_1"/>
<gene>
    <name evidence="5" type="ORF">CC1G_01211</name>
</gene>
<feature type="binding site" evidence="3">
    <location>
        <begin position="10"/>
        <end position="17"/>
    </location>
    <ligand>
        <name>substrate</name>
    </ligand>
</feature>
<name>A8NEW8_COPC7</name>
<dbReference type="OrthoDB" id="354304at2759"/>
<dbReference type="KEGG" id="cci:CC1G_01211"/>
<evidence type="ECO:0000256" key="4">
    <source>
        <dbReference type="SAM" id="MobiDB-lite"/>
    </source>
</evidence>
<feature type="active site" description="Tele-phosphohistidine intermediate" evidence="2">
    <location>
        <position position="11"/>
    </location>
</feature>
<keyword evidence="6" id="KW-1185">Reference proteome</keyword>
<dbReference type="PANTHER" id="PTHR46517">
    <property type="entry name" value="FRUCTOSE-2,6-BISPHOSPHATASE TIGAR"/>
    <property type="match status" value="1"/>
</dbReference>
<dbReference type="EMBL" id="AACS02000002">
    <property type="protein sequence ID" value="EAU88838.2"/>
    <property type="molecule type" value="Genomic_DNA"/>
</dbReference>
<sequence length="250" mass="27596">MARIRVYIVRHGETAENRNGILQGHLDTELNDEGYRQAELVADALKDVSFKVAFSSDLKRAKMTAERILKNKPEVRLQTSEALRERFMGVFQGTKITKDTKVALSQDKTIESNQHLRERGVNWWKQTIIPMVSEADDSDTISVLMVSHGGFISSLIQELMEEGYATSDRYALPLGKCLNTAIAILELGGTDGTASLVNYGDISHLLNAKTQAKGVVQENVDEVEVDTSPSGSDSKGVVQTWLDSSSHDAR</sequence>
<dbReference type="GO" id="GO:0005829">
    <property type="term" value="C:cytosol"/>
    <property type="evidence" value="ECO:0007669"/>
    <property type="project" value="TreeGrafter"/>
</dbReference>
<dbReference type="GO" id="GO:0045820">
    <property type="term" value="P:negative regulation of glycolytic process"/>
    <property type="evidence" value="ECO:0007669"/>
    <property type="project" value="TreeGrafter"/>
</dbReference>
<dbReference type="InParanoid" id="A8NEW8"/>
<evidence type="ECO:0000256" key="1">
    <source>
        <dbReference type="ARBA" id="ARBA00022801"/>
    </source>
</evidence>
<evidence type="ECO:0000313" key="6">
    <source>
        <dbReference type="Proteomes" id="UP000001861"/>
    </source>
</evidence>
<dbReference type="Pfam" id="PF00300">
    <property type="entry name" value="His_Phos_1"/>
    <property type="match status" value="1"/>
</dbReference>
<dbReference type="GO" id="GO:0043456">
    <property type="term" value="P:regulation of pentose-phosphate shunt"/>
    <property type="evidence" value="ECO:0007669"/>
    <property type="project" value="TreeGrafter"/>
</dbReference>
<dbReference type="Proteomes" id="UP000001861">
    <property type="component" value="Unassembled WGS sequence"/>
</dbReference>
<dbReference type="eggNOG" id="KOG0235">
    <property type="taxonomic scope" value="Eukaryota"/>
</dbReference>
<evidence type="ECO:0000256" key="2">
    <source>
        <dbReference type="PIRSR" id="PIRSR613078-1"/>
    </source>
</evidence>
<dbReference type="RefSeq" id="XP_001833149.2">
    <property type="nucleotide sequence ID" value="XM_001833097.2"/>
</dbReference>
<dbReference type="Gene3D" id="3.40.50.1240">
    <property type="entry name" value="Phosphoglycerate mutase-like"/>
    <property type="match status" value="1"/>
</dbReference>
<reference evidence="5 6" key="1">
    <citation type="journal article" date="2010" name="Proc. Natl. Acad. Sci. U.S.A.">
        <title>Insights into evolution of multicellular fungi from the assembled chromosomes of the mushroom Coprinopsis cinerea (Coprinus cinereus).</title>
        <authorList>
            <person name="Stajich J.E."/>
            <person name="Wilke S.K."/>
            <person name="Ahren D."/>
            <person name="Au C.H."/>
            <person name="Birren B.W."/>
            <person name="Borodovsky M."/>
            <person name="Burns C."/>
            <person name="Canback B."/>
            <person name="Casselton L.A."/>
            <person name="Cheng C.K."/>
            <person name="Deng J."/>
            <person name="Dietrich F.S."/>
            <person name="Fargo D.C."/>
            <person name="Farman M.L."/>
            <person name="Gathman A.C."/>
            <person name="Goldberg J."/>
            <person name="Guigo R."/>
            <person name="Hoegger P.J."/>
            <person name="Hooker J.B."/>
            <person name="Huggins A."/>
            <person name="James T.Y."/>
            <person name="Kamada T."/>
            <person name="Kilaru S."/>
            <person name="Kodira C."/>
            <person name="Kues U."/>
            <person name="Kupfer D."/>
            <person name="Kwan H.S."/>
            <person name="Lomsadze A."/>
            <person name="Li W."/>
            <person name="Lilly W.W."/>
            <person name="Ma L.J."/>
            <person name="Mackey A.J."/>
            <person name="Manning G."/>
            <person name="Martin F."/>
            <person name="Muraguchi H."/>
            <person name="Natvig D.O."/>
            <person name="Palmerini H."/>
            <person name="Ramesh M.A."/>
            <person name="Rehmeyer C.J."/>
            <person name="Roe B.A."/>
            <person name="Shenoy N."/>
            <person name="Stanke M."/>
            <person name="Ter-Hovhannisyan V."/>
            <person name="Tunlid A."/>
            <person name="Velagapudi R."/>
            <person name="Vision T.J."/>
            <person name="Zeng Q."/>
            <person name="Zolan M.E."/>
            <person name="Pukkila P.J."/>
        </authorList>
    </citation>
    <scope>NUCLEOTIDE SEQUENCE [LARGE SCALE GENOMIC DNA]</scope>
    <source>
        <strain evidence="6">Okayama-7 / 130 / ATCC MYA-4618 / FGSC 9003</strain>
    </source>
</reference>
<dbReference type="FunCoup" id="A8NEW8">
    <property type="interactions" value="279"/>
</dbReference>
<feature type="region of interest" description="Disordered" evidence="4">
    <location>
        <begin position="222"/>
        <end position="250"/>
    </location>
</feature>
<dbReference type="InterPro" id="IPR013078">
    <property type="entry name" value="His_Pase_superF_clade-1"/>
</dbReference>
<evidence type="ECO:0008006" key="7">
    <source>
        <dbReference type="Google" id="ProtNLM"/>
    </source>
</evidence>
<dbReference type="VEuPathDB" id="FungiDB:CC1G_01211"/>
<evidence type="ECO:0000256" key="3">
    <source>
        <dbReference type="PIRSR" id="PIRSR613078-2"/>
    </source>
</evidence>
<feature type="binding site" evidence="3">
    <location>
        <position position="60"/>
    </location>
    <ligand>
        <name>substrate</name>
    </ligand>
</feature>